<protein>
    <submittedName>
        <fullName evidence="1">Uncharacterized protein</fullName>
    </submittedName>
</protein>
<sequence>MLVSAQLKHKNACRANFRLAVVGATGVLYKVVERKTTITPLLFLGEPGVKYYPV</sequence>
<accession>A0A069QI04</accession>
<proteinExistence type="predicted"/>
<name>A0A069QI04_HOYLO</name>
<dbReference type="AlphaFoldDB" id="A0A069QI04"/>
<dbReference type="Proteomes" id="UP000027442">
    <property type="component" value="Unassembled WGS sequence"/>
</dbReference>
<dbReference type="PATRIC" id="fig|1122985.7.peg.1651"/>
<evidence type="ECO:0000313" key="2">
    <source>
        <dbReference type="Proteomes" id="UP000027442"/>
    </source>
</evidence>
<organism evidence="1 2">
    <name type="scientific">Hoylesella loescheii DSM 19665 = JCM 12249 = ATCC 15930</name>
    <dbReference type="NCBI Taxonomy" id="1122985"/>
    <lineage>
        <taxon>Bacteria</taxon>
        <taxon>Pseudomonadati</taxon>
        <taxon>Bacteroidota</taxon>
        <taxon>Bacteroidia</taxon>
        <taxon>Bacteroidales</taxon>
        <taxon>Prevotellaceae</taxon>
        <taxon>Hoylesella</taxon>
    </lineage>
</organism>
<keyword evidence="2" id="KW-1185">Reference proteome</keyword>
<dbReference type="EMBL" id="JNGW01000067">
    <property type="protein sequence ID" value="KDR52327.1"/>
    <property type="molecule type" value="Genomic_DNA"/>
</dbReference>
<evidence type="ECO:0000313" key="1">
    <source>
        <dbReference type="EMBL" id="KDR52327.1"/>
    </source>
</evidence>
<gene>
    <name evidence="1" type="ORF">HMPREF1991_01590</name>
</gene>
<reference evidence="1 2" key="1">
    <citation type="submission" date="2013-08" db="EMBL/GenBank/DDBJ databases">
        <authorList>
            <person name="Weinstock G."/>
            <person name="Sodergren E."/>
            <person name="Wylie T."/>
            <person name="Fulton L."/>
            <person name="Fulton R."/>
            <person name="Fronick C."/>
            <person name="O'Laughlin M."/>
            <person name="Godfrey J."/>
            <person name="Miner T."/>
            <person name="Herter B."/>
            <person name="Appelbaum E."/>
            <person name="Cordes M."/>
            <person name="Lek S."/>
            <person name="Wollam A."/>
            <person name="Pepin K.H."/>
            <person name="Palsikar V.B."/>
            <person name="Mitreva M."/>
            <person name="Wilson R.K."/>
        </authorList>
    </citation>
    <scope>NUCLEOTIDE SEQUENCE [LARGE SCALE GENOMIC DNA]</scope>
    <source>
        <strain evidence="1 2">ATCC 15930</strain>
    </source>
</reference>
<dbReference type="HOGENOM" id="CLU_3046713_0_0_10"/>
<comment type="caution">
    <text evidence="1">The sequence shown here is derived from an EMBL/GenBank/DDBJ whole genome shotgun (WGS) entry which is preliminary data.</text>
</comment>